<gene>
    <name evidence="3" type="ORF">Q8791_30830</name>
</gene>
<feature type="region of interest" description="Disordered" evidence="1">
    <location>
        <begin position="284"/>
        <end position="303"/>
    </location>
</feature>
<evidence type="ECO:0000313" key="4">
    <source>
        <dbReference type="Proteomes" id="UP001356095"/>
    </source>
</evidence>
<feature type="compositionally biased region" description="Pro residues" evidence="1">
    <location>
        <begin position="891"/>
        <end position="902"/>
    </location>
</feature>
<dbReference type="InterPro" id="IPR002035">
    <property type="entry name" value="VWF_A"/>
</dbReference>
<dbReference type="PANTHER" id="PTHR30634">
    <property type="entry name" value="OUTER MEMBRANE LOLAB LIPOPROTEIN INSERTION APPARATUS"/>
    <property type="match status" value="1"/>
</dbReference>
<feature type="compositionally biased region" description="Basic and acidic residues" evidence="1">
    <location>
        <begin position="924"/>
        <end position="933"/>
    </location>
</feature>
<dbReference type="Pfam" id="PF05762">
    <property type="entry name" value="VWA_CoxE"/>
    <property type="match status" value="1"/>
</dbReference>
<accession>A0ABU7KHD1</accession>
<organism evidence="3 4">
    <name type="scientific">Nocardiopsis codii</name>
    <dbReference type="NCBI Taxonomy" id="3065942"/>
    <lineage>
        <taxon>Bacteria</taxon>
        <taxon>Bacillati</taxon>
        <taxon>Actinomycetota</taxon>
        <taxon>Actinomycetes</taxon>
        <taxon>Streptosporangiales</taxon>
        <taxon>Nocardiopsidaceae</taxon>
        <taxon>Nocardiopsis</taxon>
    </lineage>
</organism>
<dbReference type="Pfam" id="PF18934">
    <property type="entry name" value="DUF5682"/>
    <property type="match status" value="1"/>
</dbReference>
<feature type="domain" description="VWFA" evidence="2">
    <location>
        <begin position="1180"/>
        <end position="1339"/>
    </location>
</feature>
<dbReference type="PANTHER" id="PTHR30634:SF7">
    <property type="entry name" value="VWA DOMAIN-CONTAINING PROTEIN"/>
    <property type="match status" value="1"/>
</dbReference>
<evidence type="ECO:0000256" key="1">
    <source>
        <dbReference type="SAM" id="MobiDB-lite"/>
    </source>
</evidence>
<comment type="caution">
    <text evidence="3">The sequence shown here is derived from an EMBL/GenBank/DDBJ whole genome shotgun (WGS) entry which is preliminary data.</text>
</comment>
<evidence type="ECO:0000313" key="3">
    <source>
        <dbReference type="EMBL" id="MEE2041625.1"/>
    </source>
</evidence>
<dbReference type="RefSeq" id="WP_330095380.1">
    <property type="nucleotide sequence ID" value="NZ_JAUZMY010000056.1"/>
</dbReference>
<dbReference type="InterPro" id="IPR050458">
    <property type="entry name" value="LolB"/>
</dbReference>
<feature type="compositionally biased region" description="Low complexity" evidence="1">
    <location>
        <begin position="937"/>
        <end position="955"/>
    </location>
</feature>
<protein>
    <submittedName>
        <fullName evidence="3">DUF5682 family protein</fullName>
    </submittedName>
</protein>
<dbReference type="EMBL" id="JAUZMY010000056">
    <property type="protein sequence ID" value="MEE2041625.1"/>
    <property type="molecule type" value="Genomic_DNA"/>
</dbReference>
<sequence>MNTAEALDAPETVEAVPEALAACTEPRLIGVRHHSPVLAAAIPALLEAADPDAVLVELPLEAGPWLEWLGHPDTVAPVALVIGDADQGGHAYYPFADFSPELAAVRWARAHGVPVHAVDLPTSVSVPDTGPERTEGPGLDRALLRAAGVSDGEELWDRLVEARSYGAAPERVRRAALSLGWAHRAAALRSGGVGRRDRAREAWMRRRVAEIGAARPVAVVGAFHAAALLPEHAVPDLVRRPDPGAGGGPVPAPSTGDGRPDAVPATEAHAGDARPDATAAAVLRGEDPGDLPPTGEIAVPAPGEHAGAGLSTALIPYTFALLDSRSGYPAGIRDPEWQQDVHAAGGSPDGVERAAIRRLSAIGGHLRADGHVCGVPDTTAAYRMARDLASLRGLPAPGRRELVEGLSSALAQGEPLGRARALARAAQRELVGTRRGATAPGAPVSGLVAHATSLLRRLGLPGPGDEGRDLRLDPLRGGRDRERHIALHRLYAAGVSYAEPRDGGRTTDGETLGRLWTVRWTPATSATLELASCYGTTLEQAARGRVAARLRATADGEEGALTPEVAGALLTQAAECALTDLAADLGDRVREEVLPRAGLADAVELHDRVQRVVSGQVPGMPRAPEPLHRLRVRLAEAAVASVPGMSGSTDPADAAALLRVVRLVQDQAPLPGAMGPQRLLWHLGQLAATGGPLAQGAASSALMVLGGLTSEEMAGRLAGWLEAAADGRGGPLALRLAGAMTVAAPVVEADPGVLDALTERVEAWSDDGFLTRLPALREGFEALSTAARARFLDAVTERIGEVDARLEVSAELALALARADAAAREAVEALLPGLVHRATTAPADTAPRRTDDATRANGHPTATTIPATIPTTAPATISTTSSAPPVTVAPVAPPNPAAPAPAGPAASAGSSVPSGPGAVADPARSADPRDHASSHNPADPAVPAAAGDAATAVPVSTGGRASDRLSTGPVSAGAAPHAIGSADRWRLVLGRPPRGGTLARRASAALDELYGRGHGEGSQETANRPGARGGDGSPEPVARQWDDELQDLFGGTVREEVLGRAAARGRADALDSLDPARVTASVDLLEQVLSLAGALPEARLAKLRPLVRAITEQLVRRLARRMRPALSGLSVPRPTRRRGGPLDLGRTVRANLRTVRPGPDGPLLIPENPVFRTRARRSADWHVHIVVDVSGSMERSTIYAALVAAVLHGLPALSVSFTTFSTEVVDLTGRVSDPLSLLLEVSVGGGTDIGAGLAHTRERVRVPSRTIVALVTDFEEGGNLSRTLAEVRALAASGAHLLGLAALDDTGAPVCNRATAAQFVAAGMPVASLSPQELASWIGEKVRG</sequence>
<dbReference type="InterPro" id="IPR043737">
    <property type="entry name" value="DUF5682"/>
</dbReference>
<feature type="compositionally biased region" description="Low complexity" evidence="1">
    <location>
        <begin position="860"/>
        <end position="890"/>
    </location>
</feature>
<dbReference type="Proteomes" id="UP001356095">
    <property type="component" value="Unassembled WGS sequence"/>
</dbReference>
<dbReference type="InterPro" id="IPR008912">
    <property type="entry name" value="Uncharacterised_CoxE"/>
</dbReference>
<feature type="compositionally biased region" description="Low complexity" evidence="1">
    <location>
        <begin position="903"/>
        <end position="920"/>
    </location>
</feature>
<reference evidence="3 4" key="1">
    <citation type="submission" date="2023-08" db="EMBL/GenBank/DDBJ databases">
        <authorList>
            <person name="Girao M."/>
            <person name="Carvalho M.F."/>
        </authorList>
    </citation>
    <scope>NUCLEOTIDE SEQUENCE [LARGE SCALE GENOMIC DNA]</scope>
    <source>
        <strain evidence="3 4">CT-R113</strain>
    </source>
</reference>
<dbReference type="SMART" id="SM00327">
    <property type="entry name" value="VWA"/>
    <property type="match status" value="1"/>
</dbReference>
<proteinExistence type="predicted"/>
<keyword evidence="4" id="KW-1185">Reference proteome</keyword>
<dbReference type="SUPFAM" id="SSF53300">
    <property type="entry name" value="vWA-like"/>
    <property type="match status" value="1"/>
</dbReference>
<dbReference type="InterPro" id="IPR036465">
    <property type="entry name" value="vWFA_dom_sf"/>
</dbReference>
<feature type="region of interest" description="Disordered" evidence="1">
    <location>
        <begin position="840"/>
        <end position="977"/>
    </location>
</feature>
<evidence type="ECO:0000259" key="2">
    <source>
        <dbReference type="SMART" id="SM00327"/>
    </source>
</evidence>
<feature type="region of interest" description="Disordered" evidence="1">
    <location>
        <begin position="237"/>
        <end position="276"/>
    </location>
</feature>
<name>A0ABU7KHD1_9ACTN</name>
<feature type="region of interest" description="Disordered" evidence="1">
    <location>
        <begin position="1010"/>
        <end position="1038"/>
    </location>
</feature>
<dbReference type="Gene3D" id="3.40.50.410">
    <property type="entry name" value="von Willebrand factor, type A domain"/>
    <property type="match status" value="1"/>
</dbReference>